<evidence type="ECO:0000313" key="3">
    <source>
        <dbReference type="EMBL" id="MBV0924065.1"/>
    </source>
</evidence>
<dbReference type="OrthoDB" id="205411at2157"/>
<reference evidence="3 4" key="1">
    <citation type="submission" date="2021-06" db="EMBL/GenBank/DDBJ databases">
        <title>New haloarchaea isolates fom saline soil.</title>
        <authorList>
            <person name="Duran-Viseras A."/>
            <person name="Sanchez-Porro C.S."/>
            <person name="Ventosa A."/>
        </authorList>
    </citation>
    <scope>NUCLEOTIDE SEQUENCE [LARGE SCALE GENOMIC DNA]</scope>
    <source>
        <strain evidence="3 4">JCM 183640</strain>
    </source>
</reference>
<keyword evidence="1" id="KW-1133">Transmembrane helix</keyword>
<feature type="domain" description="DUF8151" evidence="2">
    <location>
        <begin position="1"/>
        <end position="75"/>
    </location>
</feature>
<gene>
    <name evidence="3" type="ORF">KTS45_07590</name>
</gene>
<dbReference type="Proteomes" id="UP000766550">
    <property type="component" value="Unassembled WGS sequence"/>
</dbReference>
<dbReference type="RefSeq" id="WP_162317146.1">
    <property type="nucleotide sequence ID" value="NZ_JAHQXF010000001.1"/>
</dbReference>
<keyword evidence="1" id="KW-0812">Transmembrane</keyword>
<dbReference type="EMBL" id="JAHQXF010000001">
    <property type="protein sequence ID" value="MBV0924065.1"/>
    <property type="molecule type" value="Genomic_DNA"/>
</dbReference>
<feature type="transmembrane region" description="Helical" evidence="1">
    <location>
        <begin position="12"/>
        <end position="32"/>
    </location>
</feature>
<dbReference type="AlphaFoldDB" id="A0A8J7Y446"/>
<organism evidence="3 4">
    <name type="scientific">Haloarcula limicola</name>
    <dbReference type="NCBI Taxonomy" id="1429915"/>
    <lineage>
        <taxon>Archaea</taxon>
        <taxon>Methanobacteriati</taxon>
        <taxon>Methanobacteriota</taxon>
        <taxon>Stenosarchaea group</taxon>
        <taxon>Halobacteria</taxon>
        <taxon>Halobacteriales</taxon>
        <taxon>Haloarculaceae</taxon>
        <taxon>Haloarcula</taxon>
    </lineage>
</organism>
<evidence type="ECO:0000313" key="4">
    <source>
        <dbReference type="Proteomes" id="UP000766550"/>
    </source>
</evidence>
<dbReference type="Pfam" id="PF26478">
    <property type="entry name" value="DUF8151"/>
    <property type="match status" value="1"/>
</dbReference>
<evidence type="ECO:0000259" key="2">
    <source>
        <dbReference type="Pfam" id="PF26478"/>
    </source>
</evidence>
<comment type="caution">
    <text evidence="3">The sequence shown here is derived from an EMBL/GenBank/DDBJ whole genome shotgun (WGS) entry which is preliminary data.</text>
</comment>
<accession>A0A8J7Y446</accession>
<keyword evidence="4" id="KW-1185">Reference proteome</keyword>
<keyword evidence="1" id="KW-0472">Membrane</keyword>
<feature type="transmembrane region" description="Helical" evidence="1">
    <location>
        <begin position="52"/>
        <end position="68"/>
    </location>
</feature>
<sequence>MTALLSESLVELLGLVASAFVAGLLTVVGALTESAGLTNLLAGQSTFGAWELWMGAILLYAGVYMLGYRRVLAPMLSRAAPN</sequence>
<name>A0A8J7Y446_9EURY</name>
<evidence type="ECO:0000256" key="1">
    <source>
        <dbReference type="SAM" id="Phobius"/>
    </source>
</evidence>
<protein>
    <recommendedName>
        <fullName evidence="2">DUF8151 domain-containing protein</fullName>
    </recommendedName>
</protein>
<proteinExistence type="predicted"/>
<dbReference type="InterPro" id="IPR058464">
    <property type="entry name" value="DUF8151"/>
</dbReference>